<dbReference type="Proteomes" id="UP001470230">
    <property type="component" value="Unassembled WGS sequence"/>
</dbReference>
<dbReference type="Gene3D" id="1.10.510.10">
    <property type="entry name" value="Transferase(Phosphotransferase) domain 1"/>
    <property type="match status" value="1"/>
</dbReference>
<dbReference type="Pfam" id="PF00069">
    <property type="entry name" value="Pkinase"/>
    <property type="match status" value="1"/>
</dbReference>
<evidence type="ECO:0000256" key="1">
    <source>
        <dbReference type="ARBA" id="ARBA00022527"/>
    </source>
</evidence>
<keyword evidence="5" id="KW-0418">Kinase</keyword>
<dbReference type="PROSITE" id="PS00108">
    <property type="entry name" value="PROTEIN_KINASE_ST"/>
    <property type="match status" value="1"/>
</dbReference>
<feature type="binding site" evidence="7">
    <location>
        <position position="43"/>
    </location>
    <ligand>
        <name>ATP</name>
        <dbReference type="ChEBI" id="CHEBI:30616"/>
    </ligand>
</feature>
<name>A0ABR2H154_9EUKA</name>
<keyword evidence="6 7" id="KW-0067">ATP-binding</keyword>
<organism evidence="10 11">
    <name type="scientific">Tritrichomonas musculus</name>
    <dbReference type="NCBI Taxonomy" id="1915356"/>
    <lineage>
        <taxon>Eukaryota</taxon>
        <taxon>Metamonada</taxon>
        <taxon>Parabasalia</taxon>
        <taxon>Tritrichomonadida</taxon>
        <taxon>Tritrichomonadidae</taxon>
        <taxon>Tritrichomonas</taxon>
    </lineage>
</organism>
<reference evidence="10 11" key="1">
    <citation type="submission" date="2024-04" db="EMBL/GenBank/DDBJ databases">
        <title>Tritrichomonas musculus Genome.</title>
        <authorList>
            <person name="Alves-Ferreira E."/>
            <person name="Grigg M."/>
            <person name="Lorenzi H."/>
            <person name="Galac M."/>
        </authorList>
    </citation>
    <scope>NUCLEOTIDE SEQUENCE [LARGE SCALE GENOMIC DNA]</scope>
    <source>
        <strain evidence="10 11">EAF2021</strain>
    </source>
</reference>
<dbReference type="InterPro" id="IPR000719">
    <property type="entry name" value="Prot_kinase_dom"/>
</dbReference>
<accession>A0ABR2H154</accession>
<evidence type="ECO:0000256" key="7">
    <source>
        <dbReference type="PROSITE-ProRule" id="PRU10141"/>
    </source>
</evidence>
<proteinExistence type="inferred from homology"/>
<dbReference type="SMART" id="SM00220">
    <property type="entry name" value="S_TKc"/>
    <property type="match status" value="1"/>
</dbReference>
<keyword evidence="4 7" id="KW-0547">Nucleotide-binding</keyword>
<evidence type="ECO:0000313" key="11">
    <source>
        <dbReference type="Proteomes" id="UP001470230"/>
    </source>
</evidence>
<evidence type="ECO:0000256" key="6">
    <source>
        <dbReference type="ARBA" id="ARBA00022840"/>
    </source>
</evidence>
<evidence type="ECO:0000256" key="4">
    <source>
        <dbReference type="ARBA" id="ARBA00022741"/>
    </source>
</evidence>
<evidence type="ECO:0000259" key="9">
    <source>
        <dbReference type="PROSITE" id="PS50011"/>
    </source>
</evidence>
<evidence type="ECO:0000256" key="8">
    <source>
        <dbReference type="RuleBase" id="RU000304"/>
    </source>
</evidence>
<keyword evidence="2" id="KW-0597">Phosphoprotein</keyword>
<evidence type="ECO:0000256" key="2">
    <source>
        <dbReference type="ARBA" id="ARBA00022553"/>
    </source>
</evidence>
<keyword evidence="1 8" id="KW-0723">Serine/threonine-protein kinase</keyword>
<keyword evidence="3" id="KW-0808">Transferase</keyword>
<dbReference type="InterPro" id="IPR008271">
    <property type="entry name" value="Ser/Thr_kinase_AS"/>
</dbReference>
<protein>
    <recommendedName>
        <fullName evidence="9">Protein kinase domain-containing protein</fullName>
    </recommendedName>
</protein>
<evidence type="ECO:0000256" key="3">
    <source>
        <dbReference type="ARBA" id="ARBA00022679"/>
    </source>
</evidence>
<dbReference type="PROSITE" id="PS00107">
    <property type="entry name" value="PROTEIN_KINASE_ATP"/>
    <property type="match status" value="1"/>
</dbReference>
<comment type="caution">
    <text evidence="10">The sequence shown here is derived from an EMBL/GenBank/DDBJ whole genome shotgun (WGS) entry which is preliminary data.</text>
</comment>
<dbReference type="InterPro" id="IPR017441">
    <property type="entry name" value="Protein_kinase_ATP_BS"/>
</dbReference>
<sequence>MLHQFLNEIPSNVFTNLKQIGSGSFSSIFSATHVKTSVPIALKITLKTEDTDITDIINQEIQMHKSLNHPFICKYYTDFETEHLKVAVIELIEGINLLEHVNKRGCLRIQDAQDIFAQILIVIEYLHEEQKMTHRDLKLENIMIDNYGHIRLIDFGLCTSKLMMSTICGSIPYCAPEVLKHQNYTNNADIWCLGIILFSLVAGNLPFYDTNIRKLIDMICYQDLIYPITFDQNLRDLLSKILAKDPTQRISIESIKKHRFISHVRLLQINYKQLFSSKEEYIPPTQKNTRQIKDSHSHPNIRTPNLYSPNFDIKNNAPHNFLTENPTLKSPNSISKLHKIVNVTTNNIDDLIMSRKNFPSNLNKLIDEAIFLNFPTIARKNGSHVKLITAIPGHSTVQGIMPRRYSHFYFTFKQPQVITNQT</sequence>
<feature type="domain" description="Protein kinase" evidence="9">
    <location>
        <begin position="14"/>
        <end position="261"/>
    </location>
</feature>
<dbReference type="EMBL" id="JAPFFF010000050">
    <property type="protein sequence ID" value="KAK8839876.1"/>
    <property type="molecule type" value="Genomic_DNA"/>
</dbReference>
<dbReference type="InterPro" id="IPR011009">
    <property type="entry name" value="Kinase-like_dom_sf"/>
</dbReference>
<evidence type="ECO:0000313" key="10">
    <source>
        <dbReference type="EMBL" id="KAK8839876.1"/>
    </source>
</evidence>
<gene>
    <name evidence="10" type="ORF">M9Y10_031588</name>
</gene>
<dbReference type="PANTHER" id="PTHR24351">
    <property type="entry name" value="RIBOSOMAL PROTEIN S6 KINASE"/>
    <property type="match status" value="1"/>
</dbReference>
<dbReference type="SUPFAM" id="SSF56112">
    <property type="entry name" value="Protein kinase-like (PK-like)"/>
    <property type="match status" value="1"/>
</dbReference>
<evidence type="ECO:0000256" key="5">
    <source>
        <dbReference type="ARBA" id="ARBA00022777"/>
    </source>
</evidence>
<comment type="similarity">
    <text evidence="8">Belongs to the protein kinase superfamily.</text>
</comment>
<keyword evidence="11" id="KW-1185">Reference proteome</keyword>
<dbReference type="PROSITE" id="PS50011">
    <property type="entry name" value="PROTEIN_KINASE_DOM"/>
    <property type="match status" value="1"/>
</dbReference>